<comment type="caution">
    <text evidence="2">The sequence shown here is derived from an EMBL/GenBank/DDBJ whole genome shotgun (WGS) entry which is preliminary data.</text>
</comment>
<proteinExistence type="predicted"/>
<organism evidence="2 3">
    <name type="scientific">Enteractinococcus helveticum</name>
    <dbReference type="NCBI Taxonomy" id="1837282"/>
    <lineage>
        <taxon>Bacteria</taxon>
        <taxon>Bacillati</taxon>
        <taxon>Actinomycetota</taxon>
        <taxon>Actinomycetes</taxon>
        <taxon>Micrococcales</taxon>
        <taxon>Micrococcaceae</taxon>
    </lineage>
</organism>
<protein>
    <submittedName>
        <fullName evidence="2">Uncharacterized protein</fullName>
    </submittedName>
</protein>
<reference evidence="2" key="1">
    <citation type="journal article" date="2021" name="PeerJ">
        <title>Extensive microbial diversity within the chicken gut microbiome revealed by metagenomics and culture.</title>
        <authorList>
            <person name="Gilroy R."/>
            <person name="Ravi A."/>
            <person name="Getino M."/>
            <person name="Pursley I."/>
            <person name="Horton D.L."/>
            <person name="Alikhan N.F."/>
            <person name="Baker D."/>
            <person name="Gharbi K."/>
            <person name="Hall N."/>
            <person name="Watson M."/>
            <person name="Adriaenssens E.M."/>
            <person name="Foster-Nyarko E."/>
            <person name="Jarju S."/>
            <person name="Secka A."/>
            <person name="Antonio M."/>
            <person name="Oren A."/>
            <person name="Chaudhuri R.R."/>
            <person name="La Ragione R."/>
            <person name="Hildebrand F."/>
            <person name="Pallen M.J."/>
        </authorList>
    </citation>
    <scope>NUCLEOTIDE SEQUENCE</scope>
    <source>
        <strain evidence="2">ChiHjej13B12-14962</strain>
    </source>
</reference>
<evidence type="ECO:0000256" key="1">
    <source>
        <dbReference type="SAM" id="MobiDB-lite"/>
    </source>
</evidence>
<feature type="region of interest" description="Disordered" evidence="1">
    <location>
        <begin position="143"/>
        <end position="166"/>
    </location>
</feature>
<name>A0A921K6N2_9MICC</name>
<sequence length="166" mass="17789">MFSSGAETDSVGSGAISVGDADSETWSKYVPVSLFVGSSFRPVVEKSKAEACTEFDADAGGMADAVVIEDKPKNIATATAVMRAMFFLSNAGSLQISQHRASLLTTPTKMKANAQTHQYYKDFHNLRKIFKLQAFKRYLPQDPSIAPSAPPAGLMPPTSKLPASLK</sequence>
<dbReference type="RefSeq" id="WP_303902841.1">
    <property type="nucleotide sequence ID" value="NZ_DYXC01000042.1"/>
</dbReference>
<dbReference type="AlphaFoldDB" id="A0A921K6N2"/>
<accession>A0A921K6N2</accession>
<evidence type="ECO:0000313" key="2">
    <source>
        <dbReference type="EMBL" id="HJF13820.1"/>
    </source>
</evidence>
<dbReference type="Proteomes" id="UP000703315">
    <property type="component" value="Unassembled WGS sequence"/>
</dbReference>
<evidence type="ECO:0000313" key="3">
    <source>
        <dbReference type="Proteomes" id="UP000703315"/>
    </source>
</evidence>
<reference evidence="2" key="2">
    <citation type="submission" date="2021-09" db="EMBL/GenBank/DDBJ databases">
        <authorList>
            <person name="Gilroy R."/>
        </authorList>
    </citation>
    <scope>NUCLEOTIDE SEQUENCE</scope>
    <source>
        <strain evidence="2">ChiHjej13B12-14962</strain>
    </source>
</reference>
<dbReference type="EMBL" id="DYXC01000042">
    <property type="protein sequence ID" value="HJF13820.1"/>
    <property type="molecule type" value="Genomic_DNA"/>
</dbReference>
<gene>
    <name evidence="2" type="ORF">K8V32_03315</name>
</gene>